<evidence type="ECO:0000313" key="2">
    <source>
        <dbReference type="Proteomes" id="UP001174936"/>
    </source>
</evidence>
<dbReference type="AlphaFoldDB" id="A0AA39XX01"/>
<reference evidence="1" key="1">
    <citation type="submission" date="2023-06" db="EMBL/GenBank/DDBJ databases">
        <title>Genome-scale phylogeny and comparative genomics of the fungal order Sordariales.</title>
        <authorList>
            <consortium name="Lawrence Berkeley National Laboratory"/>
            <person name="Hensen N."/>
            <person name="Bonometti L."/>
            <person name="Westerberg I."/>
            <person name="Brannstrom I.O."/>
            <person name="Guillou S."/>
            <person name="Cros-Aarteil S."/>
            <person name="Calhoun S."/>
            <person name="Haridas S."/>
            <person name="Kuo A."/>
            <person name="Mondo S."/>
            <person name="Pangilinan J."/>
            <person name="Riley R."/>
            <person name="Labutti K."/>
            <person name="Andreopoulos B."/>
            <person name="Lipzen A."/>
            <person name="Chen C."/>
            <person name="Yanf M."/>
            <person name="Daum C."/>
            <person name="Ng V."/>
            <person name="Clum A."/>
            <person name="Steindorff A."/>
            <person name="Ohm R."/>
            <person name="Martin F."/>
            <person name="Silar P."/>
            <person name="Natvig D."/>
            <person name="Lalanne C."/>
            <person name="Gautier V."/>
            <person name="Ament-Velasquez S.L."/>
            <person name="Kruys A."/>
            <person name="Hutchinson M.I."/>
            <person name="Powell A.J."/>
            <person name="Barry K."/>
            <person name="Miller A.N."/>
            <person name="Grigoriev I.V."/>
            <person name="Debuchy R."/>
            <person name="Gladieux P."/>
            <person name="Thoren M.H."/>
            <person name="Johannesson H."/>
        </authorList>
    </citation>
    <scope>NUCLEOTIDE SEQUENCE</scope>
    <source>
        <strain evidence="1">SMH2532-1</strain>
    </source>
</reference>
<organism evidence="1 2">
    <name type="scientific">Cercophora newfieldiana</name>
    <dbReference type="NCBI Taxonomy" id="92897"/>
    <lineage>
        <taxon>Eukaryota</taxon>
        <taxon>Fungi</taxon>
        <taxon>Dikarya</taxon>
        <taxon>Ascomycota</taxon>
        <taxon>Pezizomycotina</taxon>
        <taxon>Sordariomycetes</taxon>
        <taxon>Sordariomycetidae</taxon>
        <taxon>Sordariales</taxon>
        <taxon>Lasiosphaeriaceae</taxon>
        <taxon>Cercophora</taxon>
    </lineage>
</organism>
<sequence length="119" mass="13358">MSLGLVSFSRSWRAVRPLPWNLPPWPLVSFSTPIPPSSRTAMSGASDSCSFCTDPDSASECSANSATMRPWLGIWLKWKELSRASITLRLMKRLTSLRRSFRGFSAWSSPMYVQPETIT</sequence>
<gene>
    <name evidence="1" type="ORF">B0T16DRAFT_419314</name>
</gene>
<name>A0AA39XX01_9PEZI</name>
<keyword evidence="2" id="KW-1185">Reference proteome</keyword>
<protein>
    <submittedName>
        <fullName evidence="1">Uncharacterized protein</fullName>
    </submittedName>
</protein>
<dbReference type="EMBL" id="JAULSV010000006">
    <property type="protein sequence ID" value="KAK0641156.1"/>
    <property type="molecule type" value="Genomic_DNA"/>
</dbReference>
<evidence type="ECO:0000313" key="1">
    <source>
        <dbReference type="EMBL" id="KAK0641156.1"/>
    </source>
</evidence>
<accession>A0AA39XX01</accession>
<comment type="caution">
    <text evidence="1">The sequence shown here is derived from an EMBL/GenBank/DDBJ whole genome shotgun (WGS) entry which is preliminary data.</text>
</comment>
<dbReference type="Proteomes" id="UP001174936">
    <property type="component" value="Unassembled WGS sequence"/>
</dbReference>
<proteinExistence type="predicted"/>